<keyword evidence="2" id="KW-1185">Reference proteome</keyword>
<gene>
    <name evidence="1" type="ORF">NEPTK9_000831</name>
</gene>
<accession>A0ABS0AYY3</accession>
<sequence>MAALTLKQTFGAVGRYSQHGDLNKLAKKLETKATMEAVLDKVAEMVNSNPILFKELRTKYPKRAEMYDKGAMKLAGFDNSTTEATNAVAQGKSRAAAKQRSQRRRNPEIKTVKQALEVIKARGYTITDRLTTSLKVMHQQATDPNAHARAMNLDTYVNTYYK</sequence>
<evidence type="ECO:0000313" key="2">
    <source>
        <dbReference type="Proteomes" id="UP001194714"/>
    </source>
</evidence>
<dbReference type="RefSeq" id="WP_194847625.1">
    <property type="nucleotide sequence ID" value="NZ_JAAEJV010000017.1"/>
</dbReference>
<proteinExistence type="predicted"/>
<comment type="caution">
    <text evidence="1">The sequence shown here is derived from an EMBL/GenBank/DDBJ whole genome shotgun (WGS) entry which is preliminary data.</text>
</comment>
<organism evidence="1 2">
    <name type="scientific">Candidatus Neptunichlamydia vexilliferae</name>
    <dbReference type="NCBI Taxonomy" id="1651774"/>
    <lineage>
        <taxon>Bacteria</taxon>
        <taxon>Pseudomonadati</taxon>
        <taxon>Chlamydiota</taxon>
        <taxon>Chlamydiia</taxon>
        <taxon>Parachlamydiales</taxon>
        <taxon>Simkaniaceae</taxon>
        <taxon>Candidatus Neptunichlamydia</taxon>
    </lineage>
</organism>
<protein>
    <submittedName>
        <fullName evidence="1">Uncharacterized protein</fullName>
    </submittedName>
</protein>
<dbReference type="Proteomes" id="UP001194714">
    <property type="component" value="Unassembled WGS sequence"/>
</dbReference>
<dbReference type="EMBL" id="JAAEJV010000017">
    <property type="protein sequence ID" value="MBF5059321.1"/>
    <property type="molecule type" value="Genomic_DNA"/>
</dbReference>
<reference evidence="1 2" key="1">
    <citation type="submission" date="2020-01" db="EMBL/GenBank/DDBJ databases">
        <title>Draft genome sequence of Cand. Neptunochlamydia vexilliferae K9.</title>
        <authorList>
            <person name="Schulz F."/>
            <person name="Koestlbacher S."/>
            <person name="Wascher F."/>
            <person name="Pizzetti I."/>
            <person name="Horn M."/>
        </authorList>
    </citation>
    <scope>NUCLEOTIDE SEQUENCE [LARGE SCALE GENOMIC DNA]</scope>
    <source>
        <strain evidence="1 2">K9</strain>
    </source>
</reference>
<evidence type="ECO:0000313" key="1">
    <source>
        <dbReference type="EMBL" id="MBF5059321.1"/>
    </source>
</evidence>
<name>A0ABS0AYY3_9BACT</name>